<proteinExistence type="predicted"/>
<evidence type="ECO:0000256" key="1">
    <source>
        <dbReference type="SAM" id="MobiDB-lite"/>
    </source>
</evidence>
<feature type="signal peptide" evidence="2">
    <location>
        <begin position="1"/>
        <end position="22"/>
    </location>
</feature>
<feature type="region of interest" description="Disordered" evidence="1">
    <location>
        <begin position="278"/>
        <end position="299"/>
    </location>
</feature>
<accession>A0AAU2GZ54</accession>
<feature type="chain" id="PRO_5043659346" description="Lipoprotein" evidence="2">
    <location>
        <begin position="23"/>
        <end position="299"/>
    </location>
</feature>
<keyword evidence="2" id="KW-0732">Signal</keyword>
<organism evidence="3">
    <name type="scientific">Streptomyces sp. NBC_00060</name>
    <dbReference type="NCBI Taxonomy" id="2975636"/>
    <lineage>
        <taxon>Bacteria</taxon>
        <taxon>Bacillati</taxon>
        <taxon>Actinomycetota</taxon>
        <taxon>Actinomycetes</taxon>
        <taxon>Kitasatosporales</taxon>
        <taxon>Streptomycetaceae</taxon>
        <taxon>Streptomyces</taxon>
    </lineage>
</organism>
<evidence type="ECO:0008006" key="4">
    <source>
        <dbReference type="Google" id="ProtNLM"/>
    </source>
</evidence>
<evidence type="ECO:0000313" key="3">
    <source>
        <dbReference type="EMBL" id="WTU40486.1"/>
    </source>
</evidence>
<protein>
    <recommendedName>
        <fullName evidence="4">Lipoprotein</fullName>
    </recommendedName>
</protein>
<dbReference type="InterPro" id="IPR029046">
    <property type="entry name" value="LolA/LolB/LppX"/>
</dbReference>
<dbReference type="Gene3D" id="2.50.20.20">
    <property type="match status" value="1"/>
</dbReference>
<feature type="region of interest" description="Disordered" evidence="1">
    <location>
        <begin position="28"/>
        <end position="51"/>
    </location>
</feature>
<dbReference type="EMBL" id="CP108253">
    <property type="protein sequence ID" value="WTU40486.1"/>
    <property type="molecule type" value="Genomic_DNA"/>
</dbReference>
<sequence>MRVSRKVLVVAVVCTTAVAGLAGCGKDGDTKAKGVSEAKKPSATASPTPVDPFAGMTADAIAEKAVGVTKAANTVKVSGAGISDGEHMAIEVTVTSKGHCSGRATVKGGTAHIVKADLKSFYMKGDEKFYRAVAKEDGTPKRQADAMIEVLKGRWMKMPADAPKKSKKRHGKASGDGMGEFCVLSELVAGMDDDKSDRTGMTKGADTVVAGVPAVTLRGKKQRDGSAVTMYVAKQGPAHLLKVVETGGDEPGTVTFSDYDKPVTITPPPADQIMDLEKLGMKPGGSSGSGSGGTGELKA</sequence>
<reference evidence="3" key="1">
    <citation type="submission" date="2022-10" db="EMBL/GenBank/DDBJ databases">
        <title>The complete genomes of actinobacterial strains from the NBC collection.</title>
        <authorList>
            <person name="Joergensen T.S."/>
            <person name="Alvarez Arevalo M."/>
            <person name="Sterndorff E.B."/>
            <person name="Faurdal D."/>
            <person name="Vuksanovic O."/>
            <person name="Mourched A.-S."/>
            <person name="Charusanti P."/>
            <person name="Shaw S."/>
            <person name="Blin K."/>
            <person name="Weber T."/>
        </authorList>
    </citation>
    <scope>NUCLEOTIDE SEQUENCE</scope>
    <source>
        <strain evidence="3">NBC_00060</strain>
    </source>
</reference>
<evidence type="ECO:0000256" key="2">
    <source>
        <dbReference type="SAM" id="SignalP"/>
    </source>
</evidence>
<feature type="compositionally biased region" description="Basic and acidic residues" evidence="1">
    <location>
        <begin position="28"/>
        <end position="40"/>
    </location>
</feature>
<gene>
    <name evidence="3" type="ORF">OHV25_13270</name>
</gene>
<dbReference type="SUPFAM" id="SSF89392">
    <property type="entry name" value="Prokaryotic lipoproteins and lipoprotein localization factors"/>
    <property type="match status" value="1"/>
</dbReference>
<feature type="compositionally biased region" description="Gly residues" evidence="1">
    <location>
        <begin position="282"/>
        <end position="299"/>
    </location>
</feature>
<name>A0AAU2GZ54_9ACTN</name>
<dbReference type="AlphaFoldDB" id="A0AAU2GZ54"/>
<dbReference type="PROSITE" id="PS51257">
    <property type="entry name" value="PROKAR_LIPOPROTEIN"/>
    <property type="match status" value="1"/>
</dbReference>